<name>A0A0F9VB66_9ZZZZ</name>
<dbReference type="EMBL" id="LAZR01000397">
    <property type="protein sequence ID" value="KKN70776.1"/>
    <property type="molecule type" value="Genomic_DNA"/>
</dbReference>
<protein>
    <submittedName>
        <fullName evidence="2">Uncharacterized protein</fullName>
    </submittedName>
</protein>
<dbReference type="AlphaFoldDB" id="A0A0F9VB66"/>
<organism evidence="2">
    <name type="scientific">marine sediment metagenome</name>
    <dbReference type="NCBI Taxonomy" id="412755"/>
    <lineage>
        <taxon>unclassified sequences</taxon>
        <taxon>metagenomes</taxon>
        <taxon>ecological metagenomes</taxon>
    </lineage>
</organism>
<gene>
    <name evidence="2" type="ORF">LCGC14_0427710</name>
</gene>
<reference evidence="2" key="1">
    <citation type="journal article" date="2015" name="Nature">
        <title>Complex archaea that bridge the gap between prokaryotes and eukaryotes.</title>
        <authorList>
            <person name="Spang A."/>
            <person name="Saw J.H."/>
            <person name="Jorgensen S.L."/>
            <person name="Zaremba-Niedzwiedzka K."/>
            <person name="Martijn J."/>
            <person name="Lind A.E."/>
            <person name="van Eijk R."/>
            <person name="Schleper C."/>
            <person name="Guy L."/>
            <person name="Ettema T.J."/>
        </authorList>
    </citation>
    <scope>NUCLEOTIDE SEQUENCE</scope>
</reference>
<comment type="caution">
    <text evidence="2">The sequence shown here is derived from an EMBL/GenBank/DDBJ whole genome shotgun (WGS) entry which is preliminary data.</text>
</comment>
<evidence type="ECO:0000313" key="2">
    <source>
        <dbReference type="EMBL" id="KKN70776.1"/>
    </source>
</evidence>
<accession>A0A0F9VB66</accession>
<proteinExistence type="predicted"/>
<feature type="region of interest" description="Disordered" evidence="1">
    <location>
        <begin position="17"/>
        <end position="43"/>
    </location>
</feature>
<sequence>MRTVSLARVRATCYNPADMSSNGTRQTKVRAKKPPSSSRPCPLCEGAGKLNGRKRKFDEFAIERACGALMVGGRMRDAAMAAGVSRDYLYDYMAKNPSFAARVKRLKIDPDDQVEHNLKHMTRSHPVAAIFWLKNRRPDIWKDRHDGHIVHEHVEYVAKVGEGDSIGHEEKVH</sequence>
<evidence type="ECO:0000256" key="1">
    <source>
        <dbReference type="SAM" id="MobiDB-lite"/>
    </source>
</evidence>